<gene>
    <name evidence="1" type="ORF">H8S47_15710</name>
</gene>
<protein>
    <submittedName>
        <fullName evidence="1">Uncharacterized protein</fullName>
    </submittedName>
</protein>
<dbReference type="RefSeq" id="WP_187504728.1">
    <property type="nucleotide sequence ID" value="NZ_CP162536.1"/>
</dbReference>
<proteinExistence type="predicted"/>
<sequence>MTIERRLADAIADLEERLCEGQAVANALAETAEEYDLKSHILGLRASNVLGDLSLVKDKSDARIAAARRAGALRDAIDAYTDEDADCSMRDWLISRLGRAPSYEELLAAYERSTERWFAKQVREGKI</sequence>
<comment type="caution">
    <text evidence="1">The sequence shown here is derived from an EMBL/GenBank/DDBJ whole genome shotgun (WGS) entry which is preliminary data.</text>
</comment>
<dbReference type="Proteomes" id="UP000597613">
    <property type="component" value="Unassembled WGS sequence"/>
</dbReference>
<keyword evidence="2" id="KW-1185">Reference proteome</keyword>
<evidence type="ECO:0000313" key="1">
    <source>
        <dbReference type="EMBL" id="MBC3943121.1"/>
    </source>
</evidence>
<reference evidence="1 2" key="1">
    <citation type="submission" date="2020-08" db="EMBL/GenBank/DDBJ databases">
        <title>Putative novel bacterial strains isolated from necrotic wheat leaf tissues caused by Xanthomonas translucens.</title>
        <authorList>
            <person name="Tambong J.T."/>
        </authorList>
    </citation>
    <scope>NUCLEOTIDE SEQUENCE [LARGE SCALE GENOMIC DNA]</scope>
    <source>
        <strain evidence="2">DOAB 1063</strain>
    </source>
</reference>
<accession>A0ABR7ARQ2</accession>
<organism evidence="1 2">
    <name type="scientific">Sphingomonas albertensis</name>
    <dbReference type="NCBI Taxonomy" id="2762591"/>
    <lineage>
        <taxon>Bacteria</taxon>
        <taxon>Pseudomonadati</taxon>
        <taxon>Pseudomonadota</taxon>
        <taxon>Alphaproteobacteria</taxon>
        <taxon>Sphingomonadales</taxon>
        <taxon>Sphingomonadaceae</taxon>
        <taxon>Sphingomonas</taxon>
    </lineage>
</organism>
<evidence type="ECO:0000313" key="2">
    <source>
        <dbReference type="Proteomes" id="UP000597613"/>
    </source>
</evidence>
<dbReference type="EMBL" id="JACONT010000041">
    <property type="protein sequence ID" value="MBC3943121.1"/>
    <property type="molecule type" value="Genomic_DNA"/>
</dbReference>
<name>A0ABR7ARQ2_9SPHN</name>